<dbReference type="PANTHER" id="PTHR11088">
    <property type="entry name" value="TRNA DIMETHYLALLYLTRANSFERASE"/>
    <property type="match status" value="1"/>
</dbReference>
<dbReference type="InterPro" id="IPR018022">
    <property type="entry name" value="IPT"/>
</dbReference>
<evidence type="ECO:0000256" key="7">
    <source>
        <dbReference type="SAM" id="MobiDB-lite"/>
    </source>
</evidence>
<feature type="compositionally biased region" description="Basic and acidic residues" evidence="7">
    <location>
        <begin position="197"/>
        <end position="208"/>
    </location>
</feature>
<evidence type="ECO:0000256" key="3">
    <source>
        <dbReference type="ARBA" id="ARBA00022741"/>
    </source>
</evidence>
<dbReference type="HAMAP" id="MF_00185">
    <property type="entry name" value="IPP_trans"/>
    <property type="match status" value="1"/>
</dbReference>
<comment type="catalytic activity">
    <reaction evidence="5">
        <text>adenosine(37) in tRNA + dimethylallyl diphosphate = N(6)-dimethylallyladenosine(37) in tRNA + diphosphate</text>
        <dbReference type="Rhea" id="RHEA:26482"/>
        <dbReference type="Rhea" id="RHEA-COMP:10162"/>
        <dbReference type="Rhea" id="RHEA-COMP:10375"/>
        <dbReference type="ChEBI" id="CHEBI:33019"/>
        <dbReference type="ChEBI" id="CHEBI:57623"/>
        <dbReference type="ChEBI" id="CHEBI:74411"/>
        <dbReference type="ChEBI" id="CHEBI:74415"/>
        <dbReference type="EC" id="2.5.1.75"/>
    </reaction>
</comment>
<dbReference type="Gene3D" id="1.10.20.140">
    <property type="match status" value="1"/>
</dbReference>
<dbReference type="NCBIfam" id="TIGR00174">
    <property type="entry name" value="miaA"/>
    <property type="match status" value="1"/>
</dbReference>
<evidence type="ECO:0000256" key="5">
    <source>
        <dbReference type="RuleBase" id="RU003783"/>
    </source>
</evidence>
<evidence type="ECO:0000313" key="9">
    <source>
        <dbReference type="Proteomes" id="UP001642501"/>
    </source>
</evidence>
<feature type="region of interest" description="Disordered" evidence="7">
    <location>
        <begin position="485"/>
        <end position="522"/>
    </location>
</feature>
<evidence type="ECO:0000256" key="4">
    <source>
        <dbReference type="ARBA" id="ARBA00022840"/>
    </source>
</evidence>
<feature type="region of interest" description="Disordered" evidence="7">
    <location>
        <begin position="306"/>
        <end position="330"/>
    </location>
</feature>
<feature type="compositionally biased region" description="Basic and acidic residues" evidence="7">
    <location>
        <begin position="306"/>
        <end position="316"/>
    </location>
</feature>
<organism evidence="8 9">
    <name type="scientific">Sporothrix epigloea</name>
    <dbReference type="NCBI Taxonomy" id="1892477"/>
    <lineage>
        <taxon>Eukaryota</taxon>
        <taxon>Fungi</taxon>
        <taxon>Dikarya</taxon>
        <taxon>Ascomycota</taxon>
        <taxon>Pezizomycotina</taxon>
        <taxon>Sordariomycetes</taxon>
        <taxon>Sordariomycetidae</taxon>
        <taxon>Ophiostomatales</taxon>
        <taxon>Ophiostomataceae</taxon>
        <taxon>Sporothrix</taxon>
    </lineage>
</organism>
<dbReference type="Pfam" id="PF01715">
    <property type="entry name" value="IPPT"/>
    <property type="match status" value="1"/>
</dbReference>
<dbReference type="EC" id="2.5.1.75" evidence="5"/>
<name>A0ABP0DER1_9PEZI</name>
<evidence type="ECO:0000256" key="2">
    <source>
        <dbReference type="ARBA" id="ARBA00022679"/>
    </source>
</evidence>
<evidence type="ECO:0000256" key="1">
    <source>
        <dbReference type="ARBA" id="ARBA00005842"/>
    </source>
</evidence>
<dbReference type="GO" id="GO:0052381">
    <property type="term" value="F:tRNA dimethylallyltransferase activity"/>
    <property type="evidence" value="ECO:0007669"/>
    <property type="project" value="UniProtKB-EC"/>
</dbReference>
<sequence length="522" mass="59334">MRPKDPLIVVLGSTGTGKSDLAVELARRFDGEIINADAMQMYRGLPVTTNKISVEEQHGIPHHLLGTIGLHEPTWNVDRFRREASQIIQEIRDRKRLPIVVGGSQYYTDGLLFDHHLVERENDGQKSDEDRDASLQDHTKTFPILNESTPVLLAELARVDPVMAAKWHPQDRRKIQRSLTIFLTTGRRASDIYAEQQQRREDRDRAQEVARQQQQQQQQQPPPPQKGGLKDWPCLLLWVYAKPDVLNARLDARIETMIERGLETETNEMFTMLQACAANGVVVDRTRGIWQSIGFKEMEPYVEAKRAAAEAEKENGDQQDEQDGQQGRKTELVKLREKGLDGIKYGTRRYARYQLRWIKHQTISYLADIHALDRLYLLDSTDRSQWQKNVAETGVQLTRTFLEAGLAGLPAPVDVSETAREVLTTTISASRMKLQLDRVAEQKQTCVICHVTLLTEDQWKLHMRSSRHRRTLTRHKRRALVPVPAETIEDEVPASREVAGNASPGPDSYAVLESPSSLAATT</sequence>
<gene>
    <name evidence="8" type="primary">tit1</name>
    <name evidence="8" type="ORF">SEPCBS57363_002010</name>
</gene>
<dbReference type="InterPro" id="IPR039657">
    <property type="entry name" value="Dimethylallyltransferase"/>
</dbReference>
<evidence type="ECO:0000313" key="8">
    <source>
        <dbReference type="EMBL" id="CAK7266279.1"/>
    </source>
</evidence>
<dbReference type="PANTHER" id="PTHR11088:SF89">
    <property type="entry name" value="TRNA DIMETHYLALLYLTRANSFERASE"/>
    <property type="match status" value="1"/>
</dbReference>
<keyword evidence="2 6" id="KW-0808">Transferase</keyword>
<dbReference type="Proteomes" id="UP001642501">
    <property type="component" value="Unassembled WGS sequence"/>
</dbReference>
<keyword evidence="3 6" id="KW-0547">Nucleotide-binding</keyword>
<dbReference type="InterPro" id="IPR036236">
    <property type="entry name" value="Znf_C2H2_sf"/>
</dbReference>
<dbReference type="SUPFAM" id="SSF57667">
    <property type="entry name" value="beta-beta-alpha zinc fingers"/>
    <property type="match status" value="1"/>
</dbReference>
<feature type="region of interest" description="Disordered" evidence="7">
    <location>
        <begin position="192"/>
        <end position="228"/>
    </location>
</feature>
<keyword evidence="9" id="KW-1185">Reference proteome</keyword>
<dbReference type="InterPro" id="IPR027417">
    <property type="entry name" value="P-loop_NTPase"/>
</dbReference>
<dbReference type="Gene3D" id="3.40.50.300">
    <property type="entry name" value="P-loop containing nucleotide triphosphate hydrolases"/>
    <property type="match status" value="1"/>
</dbReference>
<comment type="similarity">
    <text evidence="1 6">Belongs to the IPP transferase family.</text>
</comment>
<comment type="caution">
    <text evidence="8">The sequence shown here is derived from an EMBL/GenBank/DDBJ whole genome shotgun (WGS) entry which is preliminary data.</text>
</comment>
<keyword evidence="4 6" id="KW-0067">ATP-binding</keyword>
<dbReference type="SUPFAM" id="SSF52540">
    <property type="entry name" value="P-loop containing nucleoside triphosphate hydrolases"/>
    <property type="match status" value="2"/>
</dbReference>
<evidence type="ECO:0000256" key="6">
    <source>
        <dbReference type="RuleBase" id="RU003785"/>
    </source>
</evidence>
<proteinExistence type="inferred from homology"/>
<dbReference type="EMBL" id="CAWUOM010000024">
    <property type="protein sequence ID" value="CAK7266279.1"/>
    <property type="molecule type" value="Genomic_DNA"/>
</dbReference>
<keyword evidence="5" id="KW-0819">tRNA processing</keyword>
<protein>
    <recommendedName>
        <fullName evidence="5">tRNA dimethylallyltransferase</fullName>
        <ecNumber evidence="5">2.5.1.75</ecNumber>
    </recommendedName>
</protein>
<accession>A0ABP0DER1</accession>
<reference evidence="8 9" key="1">
    <citation type="submission" date="2024-01" db="EMBL/GenBank/DDBJ databases">
        <authorList>
            <person name="Allen C."/>
            <person name="Tagirdzhanova G."/>
        </authorList>
    </citation>
    <scope>NUCLEOTIDE SEQUENCE [LARGE SCALE GENOMIC DNA]</scope>
    <source>
        <strain evidence="8 9">CBS 573.63</strain>
    </source>
</reference>